<dbReference type="EMBL" id="FTMF01000006">
    <property type="protein sequence ID" value="SIQ53865.1"/>
    <property type="molecule type" value="Genomic_DNA"/>
</dbReference>
<dbReference type="OrthoDB" id="1235016at2"/>
<proteinExistence type="predicted"/>
<dbReference type="Proteomes" id="UP000185725">
    <property type="component" value="Unassembled WGS sequence"/>
</dbReference>
<reference evidence="2 4" key="2">
    <citation type="submission" date="2018-06" db="EMBL/GenBank/DDBJ databases">
        <authorList>
            <consortium name="Pathogen Informatics"/>
            <person name="Doyle S."/>
        </authorList>
    </citation>
    <scope>NUCLEOTIDE SEQUENCE [LARGE SCALE GENOMIC DNA]</scope>
    <source>
        <strain evidence="2 4">NCTC13560</strain>
    </source>
</reference>
<organism evidence="2 4">
    <name type="scientific">Chryseobacterium indoltheticum</name>
    <dbReference type="NCBI Taxonomy" id="254"/>
    <lineage>
        <taxon>Bacteria</taxon>
        <taxon>Pseudomonadati</taxon>
        <taxon>Bacteroidota</taxon>
        <taxon>Flavobacteriia</taxon>
        <taxon>Flavobacteriales</taxon>
        <taxon>Weeksellaceae</taxon>
        <taxon>Chryseobacterium group</taxon>
        <taxon>Chryseobacterium</taxon>
    </lineage>
</organism>
<protein>
    <submittedName>
        <fullName evidence="2">Uncharacterized protein</fullName>
    </submittedName>
</protein>
<sequence>MRKIITFLLLTVVHVSIYSQEKVLYDILKMSDVIQVSLEVENKPNGNFHLIKIDTLIVTDNEGRRPSDNFIHRIYRRANVLARYEVDKKKKYKNFNVKGVIKYFKPSVNKNSYFNLGKIKNLKKNINLMDKSITNKNPNILFSIVDSTTVEKVFPNYEYRTNDRDEYKRIDFKNYDLIYAYKADKKQDFVVAVNEELEPGYNILTLVDEKTGIGYKLIKLKRDMTPSEKQEITIELMIENENSITLIPFDFKNVEPRNF</sequence>
<dbReference type="GeneID" id="303675170"/>
<dbReference type="Proteomes" id="UP000255231">
    <property type="component" value="Unassembled WGS sequence"/>
</dbReference>
<dbReference type="EMBL" id="UFVS01000001">
    <property type="protein sequence ID" value="SUX41616.1"/>
    <property type="molecule type" value="Genomic_DNA"/>
</dbReference>
<dbReference type="RefSeq" id="WP_123890127.1">
    <property type="nucleotide sequence ID" value="NZ_CP033929.1"/>
</dbReference>
<evidence type="ECO:0000313" key="2">
    <source>
        <dbReference type="EMBL" id="SUX41616.1"/>
    </source>
</evidence>
<evidence type="ECO:0000313" key="4">
    <source>
        <dbReference type="Proteomes" id="UP000255231"/>
    </source>
</evidence>
<evidence type="ECO:0000313" key="1">
    <source>
        <dbReference type="EMBL" id="SIQ53865.1"/>
    </source>
</evidence>
<dbReference type="AlphaFoldDB" id="A0A381F4Y9"/>
<gene>
    <name evidence="2" type="ORF">NCTC13560_00416</name>
    <name evidence="1" type="ORF">SAMN05421682_10624</name>
</gene>
<keyword evidence="3" id="KW-1185">Reference proteome</keyword>
<accession>A0A381F4Y9</accession>
<reference evidence="1 3" key="1">
    <citation type="submission" date="2017-01" db="EMBL/GenBank/DDBJ databases">
        <authorList>
            <person name="Varghese N."/>
            <person name="Submissions S."/>
        </authorList>
    </citation>
    <scope>NUCLEOTIDE SEQUENCE [LARGE SCALE GENOMIC DNA]</scope>
    <source>
        <strain evidence="1 3">ATCC 27950</strain>
    </source>
</reference>
<evidence type="ECO:0000313" key="3">
    <source>
        <dbReference type="Proteomes" id="UP000185725"/>
    </source>
</evidence>
<name>A0A381F4Y9_9FLAO</name>